<evidence type="ECO:0000313" key="3">
    <source>
        <dbReference type="Proteomes" id="UP000288805"/>
    </source>
</evidence>
<name>A0A438FS89_VITVI</name>
<dbReference type="PANTHER" id="PTHR33184">
    <property type="entry name" value="PROTEIN TAPETUM DETERMINANT 1-LIKE-RELATED"/>
    <property type="match status" value="1"/>
</dbReference>
<organism evidence="2 3">
    <name type="scientific">Vitis vinifera</name>
    <name type="common">Grape</name>
    <dbReference type="NCBI Taxonomy" id="29760"/>
    <lineage>
        <taxon>Eukaryota</taxon>
        <taxon>Viridiplantae</taxon>
        <taxon>Streptophyta</taxon>
        <taxon>Embryophyta</taxon>
        <taxon>Tracheophyta</taxon>
        <taxon>Spermatophyta</taxon>
        <taxon>Magnoliopsida</taxon>
        <taxon>eudicotyledons</taxon>
        <taxon>Gunneridae</taxon>
        <taxon>Pentapetalae</taxon>
        <taxon>rosids</taxon>
        <taxon>Vitales</taxon>
        <taxon>Vitaceae</taxon>
        <taxon>Viteae</taxon>
        <taxon>Vitis</taxon>
    </lineage>
</organism>
<dbReference type="Proteomes" id="UP000288805">
    <property type="component" value="Unassembled WGS sequence"/>
</dbReference>
<sequence length="174" mass="19042">MELGEEARGGAFATIFVEKHSRGSYLEGQVKLGEGDSRERVAAGELEVTRLTSLISGSCSYFVVVDLIAILVKSRLMGYITLSTPHRKLLHLALVEPNPMWGEKCSKADIAINQGPTSPLPSSMPTYTIEIMNMCFTDCDISGIHLNRGWFSLARQADIYLFFAVGKPTNLGVT</sequence>
<dbReference type="Pfam" id="PF24068">
    <property type="entry name" value="TPD1_C"/>
    <property type="match status" value="1"/>
</dbReference>
<keyword evidence="1" id="KW-0732">Signal</keyword>
<gene>
    <name evidence="2" type="primary">TDL1_2</name>
    <name evidence="2" type="ORF">CK203_056286</name>
</gene>
<dbReference type="EMBL" id="QGNW01000758">
    <property type="protein sequence ID" value="RVW62826.1"/>
    <property type="molecule type" value="Genomic_DNA"/>
</dbReference>
<accession>A0A438FS89</accession>
<dbReference type="InterPro" id="IPR040361">
    <property type="entry name" value="TPD1"/>
</dbReference>
<evidence type="ECO:0000256" key="1">
    <source>
        <dbReference type="ARBA" id="ARBA00022729"/>
    </source>
</evidence>
<comment type="caution">
    <text evidence="2">The sequence shown here is derived from an EMBL/GenBank/DDBJ whole genome shotgun (WGS) entry which is preliminary data.</text>
</comment>
<evidence type="ECO:0000313" key="2">
    <source>
        <dbReference type="EMBL" id="RVW62826.1"/>
    </source>
</evidence>
<proteinExistence type="predicted"/>
<dbReference type="PANTHER" id="PTHR33184:SF67">
    <property type="entry name" value="PROTEIN TAPETUM DETERMINANT 1"/>
    <property type="match status" value="1"/>
</dbReference>
<reference evidence="2 3" key="1">
    <citation type="journal article" date="2018" name="PLoS Genet.">
        <title>Population sequencing reveals clonal diversity and ancestral inbreeding in the grapevine cultivar Chardonnay.</title>
        <authorList>
            <person name="Roach M.J."/>
            <person name="Johnson D.L."/>
            <person name="Bohlmann J."/>
            <person name="van Vuuren H.J."/>
            <person name="Jones S.J."/>
            <person name="Pretorius I.S."/>
            <person name="Schmidt S.A."/>
            <person name="Borneman A.R."/>
        </authorList>
    </citation>
    <scope>NUCLEOTIDE SEQUENCE [LARGE SCALE GENOMIC DNA]</scope>
    <source>
        <strain evidence="3">cv. Chardonnay</strain>
        <tissue evidence="2">Leaf</tissue>
    </source>
</reference>
<dbReference type="AlphaFoldDB" id="A0A438FS89"/>
<protein>
    <submittedName>
        <fullName evidence="2">TPD1 protein-like 1</fullName>
    </submittedName>
</protein>